<dbReference type="InterPro" id="IPR011009">
    <property type="entry name" value="Kinase-like_dom_sf"/>
</dbReference>
<dbReference type="PROSITE" id="PS00108">
    <property type="entry name" value="PROTEIN_KINASE_ST"/>
    <property type="match status" value="1"/>
</dbReference>
<keyword evidence="4" id="KW-1185">Reference proteome</keyword>
<dbReference type="InterPro" id="IPR008271">
    <property type="entry name" value="Ser/Thr_kinase_AS"/>
</dbReference>
<gene>
    <name evidence="3" type="ORF">E1B28_011620</name>
</gene>
<dbReference type="AlphaFoldDB" id="A0A9P7RVV7"/>
<dbReference type="Pfam" id="PF07938">
    <property type="entry name" value="Fungal_lectin"/>
    <property type="match status" value="1"/>
</dbReference>
<dbReference type="SUPFAM" id="SSF89372">
    <property type="entry name" value="Fucose-specific lectin"/>
    <property type="match status" value="1"/>
</dbReference>
<comment type="caution">
    <text evidence="3">The sequence shown here is derived from an EMBL/GenBank/DDBJ whole genome shotgun (WGS) entry which is preliminary data.</text>
</comment>
<dbReference type="GO" id="GO:0005524">
    <property type="term" value="F:ATP binding"/>
    <property type="evidence" value="ECO:0007669"/>
    <property type="project" value="InterPro"/>
</dbReference>
<proteinExistence type="inferred from homology"/>
<reference evidence="3" key="1">
    <citation type="journal article" date="2021" name="Genome Biol. Evol.">
        <title>The assembled and annotated genome of the fairy-ring fungus Marasmius oreades.</title>
        <authorList>
            <person name="Hiltunen M."/>
            <person name="Ament-Velasquez S.L."/>
            <person name="Johannesson H."/>
        </authorList>
    </citation>
    <scope>NUCLEOTIDE SEQUENCE</scope>
    <source>
        <strain evidence="3">03SP1</strain>
    </source>
</reference>
<dbReference type="SUPFAM" id="SSF56112">
    <property type="entry name" value="Protein kinase-like (PK-like)"/>
    <property type="match status" value="1"/>
</dbReference>
<dbReference type="Gene3D" id="1.10.510.10">
    <property type="entry name" value="Transferase(Phosphotransferase) domain 1"/>
    <property type="match status" value="1"/>
</dbReference>
<sequence>MKCLDVLVRRYHIFPSSFFIKDISLDGHRPKKRGGFADIYKGTVGAGNVCLKRLRLYLDYDESKLNAVISDFCKEALIWTQLSHPNILPFLGINADLFEPELCLVSPWIINDDIVSFLTKNPDHDRLQSICDIAAGLEYLHSLSPVIVHGDIKGGNVLVDENCNCLLSDFGLSKTLSHTTGQTTNTSLGGSVRWMAPELFDLDMENGERQYMSPRDIYAFGCTILEIMTGKPPFPKLHDAAVMHQIVHNHARPPKPADGWCPGDVWNLVERCWHRDPSQRPGATAINAYLNVLKEGKPGLELLLWHRIIAPEKSIGIAATINSLVSLGFSPYEVHKQMHKHGNKNQIVLPILRQAACDNVNAKQSEVLFYTSVAATTVKELRRTNVYYQTSSGQIVEARTDRQEVTTIFRAALFSPLAAINYNGGEEIRVYYLDQDSILQEYCRSGSGQWYFGDLGDLKVKAGYNTSLAAICWNDSSILQIRVFYQEFESNVIRAVGRDTGSWHKREMFISGAVHGTALSIVRIWYRGVPHIRIYYQDAGLFIREICCNDRTERCYRGWYSTDFLAE</sequence>
<dbReference type="KEGG" id="more:E1B28_011620"/>
<dbReference type="Gene3D" id="2.120.10.70">
    <property type="entry name" value="Fucose-specific lectin"/>
    <property type="match status" value="1"/>
</dbReference>
<dbReference type="RefSeq" id="XP_043006468.1">
    <property type="nucleotide sequence ID" value="XM_043156680.1"/>
</dbReference>
<dbReference type="Pfam" id="PF07714">
    <property type="entry name" value="PK_Tyr_Ser-Thr"/>
    <property type="match status" value="1"/>
</dbReference>
<dbReference type="SMART" id="SM00220">
    <property type="entry name" value="S_TKc"/>
    <property type="match status" value="1"/>
</dbReference>
<name>A0A9P7RVV7_9AGAR</name>
<dbReference type="InterPro" id="IPR051681">
    <property type="entry name" value="Ser/Thr_Kinases-Pseudokinases"/>
</dbReference>
<dbReference type="PROSITE" id="PS50011">
    <property type="entry name" value="PROTEIN_KINASE_DOM"/>
    <property type="match status" value="1"/>
</dbReference>
<dbReference type="GO" id="GO:0004674">
    <property type="term" value="F:protein serine/threonine kinase activity"/>
    <property type="evidence" value="ECO:0007669"/>
    <property type="project" value="TreeGrafter"/>
</dbReference>
<dbReference type="PANTHER" id="PTHR44329">
    <property type="entry name" value="SERINE/THREONINE-PROTEIN KINASE TNNI3K-RELATED"/>
    <property type="match status" value="1"/>
</dbReference>
<protein>
    <recommendedName>
        <fullName evidence="2">Protein kinase domain-containing protein</fullName>
    </recommendedName>
</protein>
<evidence type="ECO:0000259" key="2">
    <source>
        <dbReference type="PROSITE" id="PS50011"/>
    </source>
</evidence>
<dbReference type="InterPro" id="IPR012475">
    <property type="entry name" value="Fungal_lectin"/>
</dbReference>
<dbReference type="GeneID" id="66080695"/>
<accession>A0A9P7RVV7</accession>
<organism evidence="3 4">
    <name type="scientific">Marasmius oreades</name>
    <name type="common">fairy-ring Marasmius</name>
    <dbReference type="NCBI Taxonomy" id="181124"/>
    <lineage>
        <taxon>Eukaryota</taxon>
        <taxon>Fungi</taxon>
        <taxon>Dikarya</taxon>
        <taxon>Basidiomycota</taxon>
        <taxon>Agaricomycotina</taxon>
        <taxon>Agaricomycetes</taxon>
        <taxon>Agaricomycetidae</taxon>
        <taxon>Agaricales</taxon>
        <taxon>Marasmiineae</taxon>
        <taxon>Marasmiaceae</taxon>
        <taxon>Marasmius</taxon>
    </lineage>
</organism>
<dbReference type="InterPro" id="IPR001245">
    <property type="entry name" value="Ser-Thr/Tyr_kinase_cat_dom"/>
</dbReference>
<dbReference type="OrthoDB" id="346907at2759"/>
<evidence type="ECO:0000256" key="1">
    <source>
        <dbReference type="ARBA" id="ARBA00009042"/>
    </source>
</evidence>
<feature type="domain" description="Protein kinase" evidence="2">
    <location>
        <begin position="25"/>
        <end position="290"/>
    </location>
</feature>
<dbReference type="Proteomes" id="UP001049176">
    <property type="component" value="Chromosome 7"/>
</dbReference>
<dbReference type="InterPro" id="IPR000719">
    <property type="entry name" value="Prot_kinase_dom"/>
</dbReference>
<comment type="similarity">
    <text evidence="1">Belongs to the fungal fucose-specific lectin family.</text>
</comment>
<dbReference type="EMBL" id="CM032187">
    <property type="protein sequence ID" value="KAG7089998.1"/>
    <property type="molecule type" value="Genomic_DNA"/>
</dbReference>
<evidence type="ECO:0000313" key="3">
    <source>
        <dbReference type="EMBL" id="KAG7089998.1"/>
    </source>
</evidence>
<evidence type="ECO:0000313" key="4">
    <source>
        <dbReference type="Proteomes" id="UP001049176"/>
    </source>
</evidence>